<protein>
    <recommendedName>
        <fullName evidence="4">30S ribosomal protein S3</fullName>
    </recommendedName>
</protein>
<feature type="transmembrane region" description="Helical" evidence="1">
    <location>
        <begin position="6"/>
        <end position="22"/>
    </location>
</feature>
<dbReference type="AlphaFoldDB" id="A0A4Q9R6K7"/>
<keyword evidence="3" id="KW-1185">Reference proteome</keyword>
<evidence type="ECO:0000313" key="3">
    <source>
        <dbReference type="Proteomes" id="UP000292639"/>
    </source>
</evidence>
<accession>A0A4Q9R6K7</accession>
<dbReference type="Proteomes" id="UP000292639">
    <property type="component" value="Unassembled WGS sequence"/>
</dbReference>
<organism evidence="2 3">
    <name type="scientific">Stutzerimonas kirkiae</name>
    <dbReference type="NCBI Taxonomy" id="2211392"/>
    <lineage>
        <taxon>Bacteria</taxon>
        <taxon>Pseudomonadati</taxon>
        <taxon>Pseudomonadota</taxon>
        <taxon>Gammaproteobacteria</taxon>
        <taxon>Pseudomonadales</taxon>
        <taxon>Pseudomonadaceae</taxon>
        <taxon>Stutzerimonas</taxon>
    </lineage>
</organism>
<evidence type="ECO:0000256" key="1">
    <source>
        <dbReference type="SAM" id="Phobius"/>
    </source>
</evidence>
<name>A0A4Q9R6K7_9GAMM</name>
<dbReference type="EMBL" id="QJUP01000016">
    <property type="protein sequence ID" value="TBU95495.1"/>
    <property type="molecule type" value="Genomic_DNA"/>
</dbReference>
<evidence type="ECO:0000313" key="2">
    <source>
        <dbReference type="EMBL" id="TBU95495.1"/>
    </source>
</evidence>
<keyword evidence="1" id="KW-0472">Membrane</keyword>
<evidence type="ECO:0008006" key="4">
    <source>
        <dbReference type="Google" id="ProtNLM"/>
    </source>
</evidence>
<keyword evidence="1" id="KW-1133">Transmembrane helix</keyword>
<comment type="caution">
    <text evidence="2">The sequence shown here is derived from an EMBL/GenBank/DDBJ whole genome shotgun (WGS) entry which is preliminary data.</text>
</comment>
<proteinExistence type="predicted"/>
<keyword evidence="1" id="KW-0812">Transmembrane</keyword>
<gene>
    <name evidence="2" type="ORF">DNJ96_12125</name>
</gene>
<dbReference type="RefSeq" id="WP_131184455.1">
    <property type="nucleotide sequence ID" value="NZ_QJUO01000013.1"/>
</dbReference>
<sequence length="79" mass="9254">MDYFIIATTTLAGLFFHAWLFVKFRYWADRDLALSLAGSDPEKRTWILERLGEARSRKVKRAELQGWLEAQLQHYPPVG</sequence>
<reference evidence="2 3" key="1">
    <citation type="submission" date="2018-06" db="EMBL/GenBank/DDBJ databases">
        <title>Three novel Pseudomonas species isolated from symptomatic oak.</title>
        <authorList>
            <person name="Bueno-Gonzalez V."/>
            <person name="Brady C."/>
        </authorList>
    </citation>
    <scope>NUCLEOTIDE SEQUENCE [LARGE SCALE GENOMIC DNA]</scope>
    <source>
        <strain evidence="2 3">P17C</strain>
    </source>
</reference>